<proteinExistence type="predicted"/>
<dbReference type="InParanoid" id="E9HBB8"/>
<dbReference type="PANTHER" id="PTHR48439">
    <property type="entry name" value="HEMIMETHYLATED DNA-BINDING DOMAIN-CONTAINING PROTEIN"/>
    <property type="match status" value="1"/>
</dbReference>
<dbReference type="PANTHER" id="PTHR48439:SF1">
    <property type="entry name" value="HEMIMETHYLATED DNA-BINDING DOMAIN-CONTAINING PROTEIN"/>
    <property type="match status" value="1"/>
</dbReference>
<protein>
    <submittedName>
        <fullName evidence="2">Uncharacterized protein</fullName>
    </submittedName>
</protein>
<evidence type="ECO:0000256" key="1">
    <source>
        <dbReference type="SAM" id="MobiDB-lite"/>
    </source>
</evidence>
<evidence type="ECO:0000313" key="2">
    <source>
        <dbReference type="EMBL" id="EFX70942.1"/>
    </source>
</evidence>
<feature type="compositionally biased region" description="Low complexity" evidence="1">
    <location>
        <begin position="31"/>
        <end position="40"/>
    </location>
</feature>
<feature type="region of interest" description="Disordered" evidence="1">
    <location>
        <begin position="1"/>
        <end position="40"/>
    </location>
</feature>
<reference evidence="2 3" key="1">
    <citation type="journal article" date="2011" name="Science">
        <title>The ecoresponsive genome of Daphnia pulex.</title>
        <authorList>
            <person name="Colbourne J.K."/>
            <person name="Pfrender M.E."/>
            <person name="Gilbert D."/>
            <person name="Thomas W.K."/>
            <person name="Tucker A."/>
            <person name="Oakley T.H."/>
            <person name="Tokishita S."/>
            <person name="Aerts A."/>
            <person name="Arnold G.J."/>
            <person name="Basu M.K."/>
            <person name="Bauer D.J."/>
            <person name="Caceres C.E."/>
            <person name="Carmel L."/>
            <person name="Casola C."/>
            <person name="Choi J.H."/>
            <person name="Detter J.C."/>
            <person name="Dong Q."/>
            <person name="Dusheyko S."/>
            <person name="Eads B.D."/>
            <person name="Frohlich T."/>
            <person name="Geiler-Samerotte K.A."/>
            <person name="Gerlach D."/>
            <person name="Hatcher P."/>
            <person name="Jogdeo S."/>
            <person name="Krijgsveld J."/>
            <person name="Kriventseva E.V."/>
            <person name="Kultz D."/>
            <person name="Laforsch C."/>
            <person name="Lindquist E."/>
            <person name="Lopez J."/>
            <person name="Manak J.R."/>
            <person name="Muller J."/>
            <person name="Pangilinan J."/>
            <person name="Patwardhan R.P."/>
            <person name="Pitluck S."/>
            <person name="Pritham E.J."/>
            <person name="Rechtsteiner A."/>
            <person name="Rho M."/>
            <person name="Rogozin I.B."/>
            <person name="Sakarya O."/>
            <person name="Salamov A."/>
            <person name="Schaack S."/>
            <person name="Shapiro H."/>
            <person name="Shiga Y."/>
            <person name="Skalitzky C."/>
            <person name="Smith Z."/>
            <person name="Souvorov A."/>
            <person name="Sung W."/>
            <person name="Tang Z."/>
            <person name="Tsuchiya D."/>
            <person name="Tu H."/>
            <person name="Vos H."/>
            <person name="Wang M."/>
            <person name="Wolf Y.I."/>
            <person name="Yamagata H."/>
            <person name="Yamada T."/>
            <person name="Ye Y."/>
            <person name="Shaw J.R."/>
            <person name="Andrews J."/>
            <person name="Crease T.J."/>
            <person name="Tang H."/>
            <person name="Lucas S.M."/>
            <person name="Robertson H.M."/>
            <person name="Bork P."/>
            <person name="Koonin E.V."/>
            <person name="Zdobnov E.M."/>
            <person name="Grigoriev I.V."/>
            <person name="Lynch M."/>
            <person name="Boore J.L."/>
        </authorList>
    </citation>
    <scope>NUCLEOTIDE SEQUENCE [LARGE SCALE GENOMIC DNA]</scope>
</reference>
<evidence type="ECO:0000313" key="3">
    <source>
        <dbReference type="Proteomes" id="UP000000305"/>
    </source>
</evidence>
<dbReference type="OrthoDB" id="28868at2759"/>
<sequence length="168" mass="18863">MALDEQEADLGTKSSENSIPIRPGTQEKPSGEVQQVEMQGEGVVDPSKPCLVVTVTQNVPQIKVVRQPSESDVEMSATLKVDVIRLGVHDYTYSKARYMDMKGNDINIKMIYVPEEKLELPRKSASARIQKLNLGVHFFRFDGRVFVPNAMCKSRFSEDEEFARSLAN</sequence>
<dbReference type="AlphaFoldDB" id="E9HBB8"/>
<dbReference type="HOGENOM" id="CLU_1588193_0_0_1"/>
<dbReference type="Proteomes" id="UP000000305">
    <property type="component" value="Unassembled WGS sequence"/>
</dbReference>
<accession>E9HBB8</accession>
<dbReference type="EMBL" id="GL732615">
    <property type="protein sequence ID" value="EFX70942.1"/>
    <property type="molecule type" value="Genomic_DNA"/>
</dbReference>
<gene>
    <name evidence="2" type="ORF">DAPPUDRAFT_112220</name>
</gene>
<dbReference type="InterPro" id="IPR053189">
    <property type="entry name" value="Clp_protease_adapter_ClpF"/>
</dbReference>
<organism evidence="2 3">
    <name type="scientific">Daphnia pulex</name>
    <name type="common">Water flea</name>
    <dbReference type="NCBI Taxonomy" id="6669"/>
    <lineage>
        <taxon>Eukaryota</taxon>
        <taxon>Metazoa</taxon>
        <taxon>Ecdysozoa</taxon>
        <taxon>Arthropoda</taxon>
        <taxon>Crustacea</taxon>
        <taxon>Branchiopoda</taxon>
        <taxon>Diplostraca</taxon>
        <taxon>Cladocera</taxon>
        <taxon>Anomopoda</taxon>
        <taxon>Daphniidae</taxon>
        <taxon>Daphnia</taxon>
    </lineage>
</organism>
<keyword evidence="3" id="KW-1185">Reference proteome</keyword>
<dbReference type="KEGG" id="dpx:DAPPUDRAFT_112220"/>
<name>E9HBB8_DAPPU</name>